<evidence type="ECO:0000256" key="5">
    <source>
        <dbReference type="ARBA" id="ARBA00023002"/>
    </source>
</evidence>
<accession>A0A8G1RNP3</accession>
<dbReference type="OrthoDB" id="10257314at2759"/>
<sequence>TMDQVPASFPNYLPVPELQRRYPPLEPFEHHEHGKNADSTFPDLFPPGAGVIEHLTPQFGSEVSGIQLSQLTNKGKDQLALFVAQRKVVAFRDQDFAHLSIDDALEYGGYFGRHLMHPTSAAPKGYPEIHVVHRGPEAQTCANALRSRNSAVYWHSDLSFEEQPPGTTFLYVLDGPPSGGDTIFADMVQAYQRLSPEFRQRLHGLKAEHTSAEHIQSEGGNSRRPAITTAHPIIRTHPATGEKAIFVNEVITKRIVGLKKEESDLLLKFLFDQTAFSHDLQVRLRWRPGTVVVYDNRVTSHAALFDFEDGYRRHLARLTPQAERPYETPFQEA</sequence>
<evidence type="ECO:0000313" key="8">
    <source>
        <dbReference type="EMBL" id="RAK76079.1"/>
    </source>
</evidence>
<keyword evidence="9" id="KW-1185">Reference proteome</keyword>
<reference evidence="8 9" key="1">
    <citation type="submission" date="2018-02" db="EMBL/GenBank/DDBJ databases">
        <title>The genomes of Aspergillus section Nigri reveals drivers in fungal speciation.</title>
        <authorList>
            <consortium name="DOE Joint Genome Institute"/>
            <person name="Vesth T.C."/>
            <person name="Nybo J."/>
            <person name="Theobald S."/>
            <person name="Brandl J."/>
            <person name="Frisvad J.C."/>
            <person name="Nielsen K.F."/>
            <person name="Lyhne E.K."/>
            <person name="Kogle M.E."/>
            <person name="Kuo A."/>
            <person name="Riley R."/>
            <person name="Clum A."/>
            <person name="Nolan M."/>
            <person name="Lipzen A."/>
            <person name="Salamov A."/>
            <person name="Henrissat B."/>
            <person name="Wiebenga A."/>
            <person name="De vries R.P."/>
            <person name="Grigoriev I.V."/>
            <person name="Mortensen U.H."/>
            <person name="Andersen M.R."/>
            <person name="Baker S.E."/>
        </authorList>
    </citation>
    <scope>NUCLEOTIDE SEQUENCE [LARGE SCALE GENOMIC DNA]</scope>
    <source>
        <strain evidence="8 9">CBS 313.89</strain>
    </source>
</reference>
<dbReference type="InterPro" id="IPR003819">
    <property type="entry name" value="TauD/TfdA-like"/>
</dbReference>
<dbReference type="GO" id="GO:0005737">
    <property type="term" value="C:cytoplasm"/>
    <property type="evidence" value="ECO:0007669"/>
    <property type="project" value="TreeGrafter"/>
</dbReference>
<dbReference type="InterPro" id="IPR042098">
    <property type="entry name" value="TauD-like_sf"/>
</dbReference>
<dbReference type="VEuPathDB" id="FungiDB:BO72DRAFT_512163"/>
<feature type="non-terminal residue" evidence="8">
    <location>
        <position position="333"/>
    </location>
</feature>
<organism evidence="8 9">
    <name type="scientific">Aspergillus fijiensis CBS 313.89</name>
    <dbReference type="NCBI Taxonomy" id="1448319"/>
    <lineage>
        <taxon>Eukaryota</taxon>
        <taxon>Fungi</taxon>
        <taxon>Dikarya</taxon>
        <taxon>Ascomycota</taxon>
        <taxon>Pezizomycotina</taxon>
        <taxon>Eurotiomycetes</taxon>
        <taxon>Eurotiomycetidae</taxon>
        <taxon>Eurotiales</taxon>
        <taxon>Aspergillaceae</taxon>
        <taxon>Aspergillus</taxon>
    </lineage>
</organism>
<dbReference type="InterPro" id="IPR051323">
    <property type="entry name" value="AtsK-like"/>
</dbReference>
<evidence type="ECO:0000256" key="4">
    <source>
        <dbReference type="ARBA" id="ARBA00022964"/>
    </source>
</evidence>
<name>A0A8G1RNP3_9EURO</name>
<comment type="similarity">
    <text evidence="2">Belongs to the TfdA dioxygenase family.</text>
</comment>
<evidence type="ECO:0000259" key="7">
    <source>
        <dbReference type="Pfam" id="PF02668"/>
    </source>
</evidence>
<comment type="cofactor">
    <cofactor evidence="1">
        <name>Fe(2+)</name>
        <dbReference type="ChEBI" id="CHEBI:29033"/>
    </cofactor>
</comment>
<dbReference type="Proteomes" id="UP000249789">
    <property type="component" value="Unassembled WGS sequence"/>
</dbReference>
<keyword evidence="5" id="KW-0560">Oxidoreductase</keyword>
<gene>
    <name evidence="8" type="ORF">BO72DRAFT_512163</name>
</gene>
<dbReference type="SUPFAM" id="SSF51197">
    <property type="entry name" value="Clavaminate synthase-like"/>
    <property type="match status" value="1"/>
</dbReference>
<dbReference type="GeneID" id="63866764"/>
<evidence type="ECO:0000256" key="2">
    <source>
        <dbReference type="ARBA" id="ARBA00005896"/>
    </source>
</evidence>
<proteinExistence type="inferred from homology"/>
<dbReference type="PANTHER" id="PTHR30468:SF1">
    <property type="entry name" value="ALPHA-KETOGLUTARATE-DEPENDENT SULFONATE DIOXYGENASE"/>
    <property type="match status" value="1"/>
</dbReference>
<dbReference type="AlphaFoldDB" id="A0A8G1RNP3"/>
<evidence type="ECO:0000313" key="9">
    <source>
        <dbReference type="Proteomes" id="UP000249789"/>
    </source>
</evidence>
<dbReference type="GO" id="GO:0016706">
    <property type="term" value="F:2-oxoglutarate-dependent dioxygenase activity"/>
    <property type="evidence" value="ECO:0007669"/>
    <property type="project" value="TreeGrafter"/>
</dbReference>
<dbReference type="Gene3D" id="3.60.130.10">
    <property type="entry name" value="Clavaminate synthase-like"/>
    <property type="match status" value="1"/>
</dbReference>
<dbReference type="GO" id="GO:0046872">
    <property type="term" value="F:metal ion binding"/>
    <property type="evidence" value="ECO:0007669"/>
    <property type="project" value="UniProtKB-KW"/>
</dbReference>
<dbReference type="PANTHER" id="PTHR30468">
    <property type="entry name" value="ALPHA-KETOGLUTARATE-DEPENDENT SULFONATE DIOXYGENASE"/>
    <property type="match status" value="1"/>
</dbReference>
<evidence type="ECO:0000256" key="6">
    <source>
        <dbReference type="ARBA" id="ARBA00023004"/>
    </source>
</evidence>
<dbReference type="FunFam" id="3.60.130.10:FF:000003">
    <property type="entry name" value="Alpha-ketoglutarate-dependent taurine dioxygenase"/>
    <property type="match status" value="1"/>
</dbReference>
<dbReference type="Pfam" id="PF02668">
    <property type="entry name" value="TauD"/>
    <property type="match status" value="1"/>
</dbReference>
<feature type="domain" description="TauD/TfdA-like" evidence="7">
    <location>
        <begin position="52"/>
        <end position="319"/>
    </location>
</feature>
<evidence type="ECO:0000256" key="1">
    <source>
        <dbReference type="ARBA" id="ARBA00001954"/>
    </source>
</evidence>
<keyword evidence="3" id="KW-0479">Metal-binding</keyword>
<keyword evidence="4 8" id="KW-0223">Dioxygenase</keyword>
<dbReference type="RefSeq" id="XP_040800089.1">
    <property type="nucleotide sequence ID" value="XM_040949430.1"/>
</dbReference>
<dbReference type="EMBL" id="KZ824651">
    <property type="protein sequence ID" value="RAK76079.1"/>
    <property type="molecule type" value="Genomic_DNA"/>
</dbReference>
<protein>
    <submittedName>
        <fullName evidence="8">Alpha-ketoglutarate-dependent taurine dioxygenase</fullName>
    </submittedName>
</protein>
<evidence type="ECO:0000256" key="3">
    <source>
        <dbReference type="ARBA" id="ARBA00022723"/>
    </source>
</evidence>
<keyword evidence="6" id="KW-0408">Iron</keyword>